<evidence type="ECO:0000313" key="2">
    <source>
        <dbReference type="Proteomes" id="UP000077355"/>
    </source>
</evidence>
<sequence length="137" mass="15814">MEHFNKQHVTYLNEYGWSIERFASETNYAAGTLQSYEDHMNTIRTQGNVDLTPFIEEEVVETGYILNEKTDHYNQIVGYILESGENIVGGYLEFNHEVKQIDGIIRIDKGETTPMFNSNDMNEQSILGHIVIHNNNK</sequence>
<proteinExistence type="predicted"/>
<dbReference type="Proteomes" id="UP000077355">
    <property type="component" value="Unassembled WGS sequence"/>
</dbReference>
<dbReference type="AlphaFoldDB" id="A0A168PZ88"/>
<accession>A0A168PZ88</accession>
<dbReference type="EMBL" id="LVJI01000009">
    <property type="protein sequence ID" value="OAB47214.1"/>
    <property type="molecule type" value="Genomic_DNA"/>
</dbReference>
<comment type="caution">
    <text evidence="1">The sequence shown here is derived from an EMBL/GenBank/DDBJ whole genome shotgun (WGS) entry which is preliminary data.</text>
</comment>
<keyword evidence="2" id="KW-1185">Reference proteome</keyword>
<reference evidence="1 2" key="1">
    <citation type="submission" date="2016-03" db="EMBL/GenBank/DDBJ databases">
        <title>Draft genome sequence of Paenibacillus antarcticus CECT 5836.</title>
        <authorList>
            <person name="Shin S.-K."/>
            <person name="Yi H."/>
        </authorList>
    </citation>
    <scope>NUCLEOTIDE SEQUENCE [LARGE SCALE GENOMIC DNA]</scope>
    <source>
        <strain evidence="1 2">CECT 5836</strain>
    </source>
</reference>
<organism evidence="1 2">
    <name type="scientific">Paenibacillus antarcticus</name>
    <dbReference type="NCBI Taxonomy" id="253703"/>
    <lineage>
        <taxon>Bacteria</taxon>
        <taxon>Bacillati</taxon>
        <taxon>Bacillota</taxon>
        <taxon>Bacilli</taxon>
        <taxon>Bacillales</taxon>
        <taxon>Paenibacillaceae</taxon>
        <taxon>Paenibacillus</taxon>
    </lineage>
</organism>
<evidence type="ECO:0000313" key="1">
    <source>
        <dbReference type="EMBL" id="OAB47214.1"/>
    </source>
</evidence>
<name>A0A168PZ88_9BACL</name>
<gene>
    <name evidence="1" type="ORF">PBAT_07850</name>
</gene>
<dbReference type="OrthoDB" id="2653685at2"/>
<protein>
    <submittedName>
        <fullName evidence="1">Uncharacterized protein</fullName>
    </submittedName>
</protein>